<dbReference type="PANTHER" id="PTHR10039:SF5">
    <property type="entry name" value="NACHT DOMAIN-CONTAINING PROTEIN"/>
    <property type="match status" value="1"/>
</dbReference>
<dbReference type="Proteomes" id="UP000024376">
    <property type="component" value="Unassembled WGS sequence"/>
</dbReference>
<dbReference type="PANTHER" id="PTHR10039">
    <property type="entry name" value="AMELOGENIN"/>
    <property type="match status" value="1"/>
</dbReference>
<keyword evidence="1" id="KW-0677">Repeat</keyword>
<proteinExistence type="predicted"/>
<evidence type="ECO:0000313" key="3">
    <source>
        <dbReference type="EMBL" id="ETS02260.1"/>
    </source>
</evidence>
<dbReference type="InterPro" id="IPR029058">
    <property type="entry name" value="AB_hydrolase_fold"/>
</dbReference>
<dbReference type="Pfam" id="PF24883">
    <property type="entry name" value="NPHP3_N"/>
    <property type="match status" value="2"/>
</dbReference>
<evidence type="ECO:0000259" key="2">
    <source>
        <dbReference type="Pfam" id="PF24883"/>
    </source>
</evidence>
<evidence type="ECO:0000256" key="1">
    <source>
        <dbReference type="ARBA" id="ARBA00022737"/>
    </source>
</evidence>
<feature type="domain" description="Nephrocystin 3-like N-terminal" evidence="2">
    <location>
        <begin position="442"/>
        <end position="555"/>
    </location>
</feature>
<reference evidence="4" key="1">
    <citation type="journal article" date="2013" name="Ind. Biotechnol.">
        <title>Comparative genomics analysis of Trichoderma reesei strains.</title>
        <authorList>
            <person name="Koike H."/>
            <person name="Aerts A."/>
            <person name="LaButti K."/>
            <person name="Grigoriev I.V."/>
            <person name="Baker S.E."/>
        </authorList>
    </citation>
    <scope>NUCLEOTIDE SEQUENCE [LARGE SCALE GENOMIC DNA]</scope>
    <source>
        <strain evidence="4">ATCC 56765 / BCRC 32924 / NRRL 11460 / Rut C-30</strain>
    </source>
</reference>
<accession>A0A024SA69</accession>
<sequence length="1339" mass="151474">MASPESKVYRLRHIPAYLDRLGLIQLMQPLLPDGKLEDITVASLALSCGRSRTPTKTATLTLRSLPDVVRTAPGAGEWLLPVSGLPKPLILDDTFYGLTPLNDVAGLEHHHDCIVISGLASHPMGSWQPRGNDKSFNWIRDALPELVPGVRFILYGYNTKLVGSKSFQTVPDLAINLINELKTGGWSTPSAKDLAFLAHSLGGVVLKQCLFMLADSGAEYESILGRTKGAIFFGVPSEGMSIEDLRSMLGDQPNKSALVDQISDNSEFLSNLEERITGISRIREMRLFWAYETQTTPTVEFINNTYRRSGPGTVLVSRESATGDRCTSDPSSTIQIDASHSEMVKFSSGSHMIGPIANKLRDVVASHCHDLGHDSKPLATRILSVPANPTITQASMESSSKDTGHPNPNLDLWNLDEILQSLCAPERDDRLRQIDDSAGCSFEWVFEKPSIGLTNWLQKGEGLYWVSGRPASGKSTFMKFLRNDKRTPQLLRGCNSQSEHVHANFFFHYRGSPIQKSFEGLLRGILSQILEQAPGTLSIFQSMLQHHCQQLPDAQSLGSLYADLEDLWLANELKLDADTRRDLVSLLECEASSKLFRTMVVQPLRAKYEKRIDEKQIEKLVVPHLKDFLASLEEQKLLEACSAICPPYWSSDMENDFRSCLPDWLEAVDLKKKLLKLGGMSTFQRAHPSTQSQAKAKFAQHVEHIVSRHYMRLDVRQSTQRSVWTIDNLERALFKIINQQSIDLDLCLFLDALDEYDGQPEFIAEFLKEISQQRSSRTRLKILFSSRPWDKFTDAFKDCPGFRIHEHTENDIRELCIHMIHMECPRSRELFLLVEEIVKQANGVFLWAKLVLLDLSKIASAAVGRRDTRTLSDDLQKALKDLPRDLVEYYSTIVERIPQCFRREAFCLLEVVAKGDHIFLEDIPRILSCLNFTQFYENEQIIERLERPDSQAPEALLRTYTGGLIEIHGTPPDQKLQLLHQTTVDFVQLPKFKNIMLRSGAHAMNDNGHTFLAKFELLEESGHEDGIVLLSQDFFKHAKRSEETTGRSLYSFFSKTWHQFTLDDPSPRIYSRERHMPLLLFLPAKPTLHIFAAACCANLRLFMDEALQANSQILFEPSACCITAIILSPFLTLSQHEAVQMLEWLASHDFPFENHIACGLLRVFLSLRSALLSFERVEPLIVNVVRRFKDPNISFYLPPPETNLYDSPSKAADDISRGAVHMIHLSSSTITKALLERGANPNVMGEYGHTPLDCYAKGNLGSSAYRPKYVFELMALLVQKGGRLNTCDKGEWKSKMEEFKRDGLDVSLFKRLGYPKWVKKKKVSSRGFLYKEITHLFRK</sequence>
<name>A0A024SA69_HYPJR</name>
<dbReference type="KEGG" id="trr:M419DRAFT_78892"/>
<protein>
    <recommendedName>
        <fullName evidence="2">Nephrocystin 3-like N-terminal domain-containing protein</fullName>
    </recommendedName>
</protein>
<organism evidence="3 4">
    <name type="scientific">Hypocrea jecorina (strain ATCC 56765 / BCRC 32924 / NRRL 11460 / Rut C-30)</name>
    <name type="common">Trichoderma reesei</name>
    <dbReference type="NCBI Taxonomy" id="1344414"/>
    <lineage>
        <taxon>Eukaryota</taxon>
        <taxon>Fungi</taxon>
        <taxon>Dikarya</taxon>
        <taxon>Ascomycota</taxon>
        <taxon>Pezizomycotina</taxon>
        <taxon>Sordariomycetes</taxon>
        <taxon>Hypocreomycetidae</taxon>
        <taxon>Hypocreales</taxon>
        <taxon>Hypocreaceae</taxon>
        <taxon>Trichoderma</taxon>
    </lineage>
</organism>
<dbReference type="EMBL" id="KI911146">
    <property type="protein sequence ID" value="ETS02260.1"/>
    <property type="molecule type" value="Genomic_DNA"/>
</dbReference>
<dbReference type="InterPro" id="IPR056884">
    <property type="entry name" value="NPHP3-like_N"/>
</dbReference>
<dbReference type="SUPFAM" id="SSF53474">
    <property type="entry name" value="alpha/beta-Hydrolases"/>
    <property type="match status" value="1"/>
</dbReference>
<feature type="domain" description="Nephrocystin 3-like N-terminal" evidence="2">
    <location>
        <begin position="699"/>
        <end position="787"/>
    </location>
</feature>
<dbReference type="SUPFAM" id="SSF48403">
    <property type="entry name" value="Ankyrin repeat"/>
    <property type="match status" value="1"/>
</dbReference>
<dbReference type="InterPro" id="IPR036770">
    <property type="entry name" value="Ankyrin_rpt-contain_sf"/>
</dbReference>
<evidence type="ECO:0000313" key="4">
    <source>
        <dbReference type="Proteomes" id="UP000024376"/>
    </source>
</evidence>
<gene>
    <name evidence="3" type="ORF">M419DRAFT_78892</name>
</gene>
<dbReference type="OrthoDB" id="1658288at2759"/>
<dbReference type="Gene3D" id="1.25.40.20">
    <property type="entry name" value="Ankyrin repeat-containing domain"/>
    <property type="match status" value="1"/>
</dbReference>
<dbReference type="HOGENOM" id="CLU_005462_0_0_1"/>